<dbReference type="Gene3D" id="1.20.120.550">
    <property type="entry name" value="Membrane associated eicosanoid/glutathione metabolism-like domain"/>
    <property type="match status" value="1"/>
</dbReference>
<evidence type="ECO:0000256" key="5">
    <source>
        <dbReference type="SAM" id="Phobius"/>
    </source>
</evidence>
<evidence type="ECO:0000256" key="4">
    <source>
        <dbReference type="ARBA" id="ARBA00023136"/>
    </source>
</evidence>
<dbReference type="PANTHER" id="PTHR35814">
    <property type="match status" value="1"/>
</dbReference>
<dbReference type="PANTHER" id="PTHR35814:SF1">
    <property type="entry name" value="GLUTATHIONE S-TRANSFERASE-RELATED"/>
    <property type="match status" value="1"/>
</dbReference>
<keyword evidence="4 5" id="KW-0472">Membrane</keyword>
<evidence type="ECO:0000313" key="6">
    <source>
        <dbReference type="EMBL" id="TDE40794.1"/>
    </source>
</evidence>
<dbReference type="RefSeq" id="WP_132826784.1">
    <property type="nucleotide sequence ID" value="NZ_SMFP01000001.1"/>
</dbReference>
<evidence type="ECO:0000256" key="3">
    <source>
        <dbReference type="ARBA" id="ARBA00022989"/>
    </source>
</evidence>
<evidence type="ECO:0008006" key="8">
    <source>
        <dbReference type="Google" id="ProtNLM"/>
    </source>
</evidence>
<proteinExistence type="predicted"/>
<dbReference type="SUPFAM" id="SSF161084">
    <property type="entry name" value="MAPEG domain-like"/>
    <property type="match status" value="1"/>
</dbReference>
<comment type="subcellular location">
    <subcellularLocation>
        <location evidence="1">Membrane</location>
    </subcellularLocation>
</comment>
<feature type="transmembrane region" description="Helical" evidence="5">
    <location>
        <begin position="106"/>
        <end position="128"/>
    </location>
</feature>
<dbReference type="AlphaFoldDB" id="A0A4R5F083"/>
<accession>A0A4R5F083</accession>
<protein>
    <recommendedName>
        <fullName evidence="8">Glutathione S-transferase</fullName>
    </recommendedName>
</protein>
<keyword evidence="3 5" id="KW-1133">Transmembrane helix</keyword>
<evidence type="ECO:0000256" key="1">
    <source>
        <dbReference type="ARBA" id="ARBA00004370"/>
    </source>
</evidence>
<dbReference type="InterPro" id="IPR001129">
    <property type="entry name" value="Membr-assoc_MAPEG"/>
</dbReference>
<dbReference type="EMBL" id="SMFP01000001">
    <property type="protein sequence ID" value="TDE40794.1"/>
    <property type="molecule type" value="Genomic_DNA"/>
</dbReference>
<keyword evidence="7" id="KW-1185">Reference proteome</keyword>
<dbReference type="Proteomes" id="UP000294662">
    <property type="component" value="Unassembled WGS sequence"/>
</dbReference>
<comment type="caution">
    <text evidence="6">The sequence shown here is derived from an EMBL/GenBank/DDBJ whole genome shotgun (WGS) entry which is preliminary data.</text>
</comment>
<evidence type="ECO:0000256" key="2">
    <source>
        <dbReference type="ARBA" id="ARBA00022692"/>
    </source>
</evidence>
<sequence length="129" mass="13467">MPLTVTAFYAGLLGVFYVGLSLWVIKIRAAQKIASGDNGNPVMQNAMRTHANFAEYVPMGLILIGLGEAQGMPALAAHALGAALLLARLMHAFGMGRMPHTSALRGGGAVLTFLVLLIAALANIGHVLF</sequence>
<dbReference type="GO" id="GO:0016020">
    <property type="term" value="C:membrane"/>
    <property type="evidence" value="ECO:0007669"/>
    <property type="project" value="UniProtKB-SubCell"/>
</dbReference>
<organism evidence="6 7">
    <name type="scientific">Antarcticimicrobium sediminis</name>
    <dbReference type="NCBI Taxonomy" id="2546227"/>
    <lineage>
        <taxon>Bacteria</taxon>
        <taxon>Pseudomonadati</taxon>
        <taxon>Pseudomonadota</taxon>
        <taxon>Alphaproteobacteria</taxon>
        <taxon>Rhodobacterales</taxon>
        <taxon>Paracoccaceae</taxon>
        <taxon>Antarcticimicrobium</taxon>
    </lineage>
</organism>
<gene>
    <name evidence="6" type="ORF">E1B25_00815</name>
</gene>
<keyword evidence="2 5" id="KW-0812">Transmembrane</keyword>
<name>A0A4R5F083_9RHOB</name>
<dbReference type="OrthoDB" id="7619858at2"/>
<evidence type="ECO:0000313" key="7">
    <source>
        <dbReference type="Proteomes" id="UP000294662"/>
    </source>
</evidence>
<dbReference type="Pfam" id="PF01124">
    <property type="entry name" value="MAPEG"/>
    <property type="match status" value="1"/>
</dbReference>
<feature type="transmembrane region" description="Helical" evidence="5">
    <location>
        <begin position="6"/>
        <end position="25"/>
    </location>
</feature>
<dbReference type="InterPro" id="IPR023352">
    <property type="entry name" value="MAPEG-like_dom_sf"/>
</dbReference>
<reference evidence="6 7" key="1">
    <citation type="submission" date="2019-03" db="EMBL/GenBank/DDBJ databases">
        <authorList>
            <person name="Zhang S."/>
        </authorList>
    </citation>
    <scope>NUCLEOTIDE SEQUENCE [LARGE SCALE GENOMIC DNA]</scope>
    <source>
        <strain evidence="6 7">S4J41</strain>
    </source>
</reference>